<gene>
    <name evidence="2" type="ORF">LKD42_06790</name>
</gene>
<keyword evidence="3" id="KW-1185">Reference proteome</keyword>
<dbReference type="InterPro" id="IPR036736">
    <property type="entry name" value="ACP-like_sf"/>
</dbReference>
<comment type="caution">
    <text evidence="2">The sequence shown here is derived from an EMBL/GenBank/DDBJ whole genome shotgun (WGS) entry which is preliminary data.</text>
</comment>
<dbReference type="InterPro" id="IPR009081">
    <property type="entry name" value="PP-bd_ACP"/>
</dbReference>
<dbReference type="EMBL" id="JAJEQE010000017">
    <property type="protein sequence ID" value="MCC2148961.1"/>
    <property type="molecule type" value="Genomic_DNA"/>
</dbReference>
<organism evidence="2 3">
    <name type="scientific">Hominisplanchenecus faecis</name>
    <dbReference type="NCBI Taxonomy" id="2885351"/>
    <lineage>
        <taxon>Bacteria</taxon>
        <taxon>Bacillati</taxon>
        <taxon>Bacillota</taxon>
        <taxon>Clostridia</taxon>
        <taxon>Lachnospirales</taxon>
        <taxon>Lachnospiraceae</taxon>
        <taxon>Hominisplanchenecus</taxon>
    </lineage>
</organism>
<evidence type="ECO:0000259" key="1">
    <source>
        <dbReference type="PROSITE" id="PS50075"/>
    </source>
</evidence>
<name>A0ABS8EUT6_9FIRM</name>
<evidence type="ECO:0000313" key="3">
    <source>
        <dbReference type="Proteomes" id="UP001299235"/>
    </source>
</evidence>
<evidence type="ECO:0000313" key="2">
    <source>
        <dbReference type="EMBL" id="MCC2148961.1"/>
    </source>
</evidence>
<dbReference type="Pfam" id="PF00550">
    <property type="entry name" value="PP-binding"/>
    <property type="match status" value="1"/>
</dbReference>
<dbReference type="Gene3D" id="1.10.1200.10">
    <property type="entry name" value="ACP-like"/>
    <property type="match status" value="1"/>
</dbReference>
<dbReference type="SUPFAM" id="SSF47336">
    <property type="entry name" value="ACP-like"/>
    <property type="match status" value="1"/>
</dbReference>
<dbReference type="RefSeq" id="WP_022118934.1">
    <property type="nucleotide sequence ID" value="NZ_JAJEQE010000017.1"/>
</dbReference>
<dbReference type="Proteomes" id="UP001299235">
    <property type="component" value="Unassembled WGS sequence"/>
</dbReference>
<sequence>MNELLDILKEAMPKVDWENGEDLVDDGVIDSMDVVTIISEITDAYDIEIPSEEMEPENFNSAKAIYEMIQRLEEE</sequence>
<dbReference type="PROSITE" id="PS50075">
    <property type="entry name" value="CARRIER"/>
    <property type="match status" value="1"/>
</dbReference>
<protein>
    <submittedName>
        <fullName evidence="2">Phosphopantetheine-binding protein</fullName>
    </submittedName>
</protein>
<accession>A0ABS8EUT6</accession>
<reference evidence="2 3" key="1">
    <citation type="submission" date="2021-10" db="EMBL/GenBank/DDBJ databases">
        <title>Anaerobic single-cell dispensing facilitates the cultivation of human gut bacteria.</title>
        <authorList>
            <person name="Afrizal A."/>
        </authorList>
    </citation>
    <scope>NUCLEOTIDE SEQUENCE [LARGE SCALE GENOMIC DNA]</scope>
    <source>
        <strain evidence="2 3">CLA-AA-H246</strain>
    </source>
</reference>
<proteinExistence type="predicted"/>
<feature type="domain" description="Carrier" evidence="1">
    <location>
        <begin position="1"/>
        <end position="73"/>
    </location>
</feature>